<dbReference type="RefSeq" id="WP_377256895.1">
    <property type="nucleotide sequence ID" value="NZ_JBHMAA010000006.1"/>
</dbReference>
<dbReference type="Gene3D" id="2.30.110.10">
    <property type="entry name" value="Electron Transport, Fmn-binding Protein, Chain A"/>
    <property type="match status" value="1"/>
</dbReference>
<feature type="compositionally biased region" description="Acidic residues" evidence="1">
    <location>
        <begin position="1"/>
        <end position="16"/>
    </location>
</feature>
<reference evidence="3 4" key="1">
    <citation type="submission" date="2024-09" db="EMBL/GenBank/DDBJ databases">
        <authorList>
            <person name="Sun Q."/>
            <person name="Mori K."/>
        </authorList>
    </citation>
    <scope>NUCLEOTIDE SEQUENCE [LARGE SCALE GENOMIC DNA]</scope>
    <source>
        <strain evidence="3 4">TBRC 4938</strain>
    </source>
</reference>
<evidence type="ECO:0000259" key="2">
    <source>
        <dbReference type="Pfam" id="PF13883"/>
    </source>
</evidence>
<dbReference type="SUPFAM" id="SSF50475">
    <property type="entry name" value="FMN-binding split barrel"/>
    <property type="match status" value="1"/>
</dbReference>
<evidence type="ECO:0000256" key="1">
    <source>
        <dbReference type="SAM" id="MobiDB-lite"/>
    </source>
</evidence>
<proteinExistence type="predicted"/>
<organism evidence="3 4">
    <name type="scientific">Rhizobium puerariae</name>
    <dbReference type="NCBI Taxonomy" id="1585791"/>
    <lineage>
        <taxon>Bacteria</taxon>
        <taxon>Pseudomonadati</taxon>
        <taxon>Pseudomonadota</taxon>
        <taxon>Alphaproteobacteria</taxon>
        <taxon>Hyphomicrobiales</taxon>
        <taxon>Rhizobiaceae</taxon>
        <taxon>Rhizobium/Agrobacterium group</taxon>
        <taxon>Rhizobium</taxon>
    </lineage>
</organism>
<comment type="caution">
    <text evidence="3">The sequence shown here is derived from an EMBL/GenBank/DDBJ whole genome shotgun (WGS) entry which is preliminary data.</text>
</comment>
<sequence length="269" mass="28893">MADETGADETGADETGADTPEADKARTDKPQVLRDTDDEARRLARKLVRGARYMALAVLDPETGFPSVSRALTGTDVDGVPVILVSGLSGHTKGLVADPRCSLLAGEPGKGDPLAHPRIAVQSLAESVARDTAEHARIRSRFLDRHPKAALYADFPDFRFFRIIPQSASLNGGFGRAYVLTGADLMIPEPGITPEWLGLQKDLTNMTEAATRLATHLGAGNGKNWRFGGVDRAGIDLIGGDIQLRHEFDRLADSPEAVLDYIFATAKVH</sequence>
<protein>
    <submittedName>
        <fullName evidence="3">HugZ family protein</fullName>
    </submittedName>
</protein>
<dbReference type="InterPro" id="IPR055343">
    <property type="entry name" value="CREG_beta-barrel"/>
</dbReference>
<dbReference type="InterPro" id="IPR037119">
    <property type="entry name" value="Haem_oxidase_HugZ-like_sf"/>
</dbReference>
<evidence type="ECO:0000313" key="4">
    <source>
        <dbReference type="Proteomes" id="UP001589692"/>
    </source>
</evidence>
<dbReference type="PANTHER" id="PTHR13343:SF17">
    <property type="entry name" value="CELLULAR REPRESSOR OF E1A-STIMULATED GENES, ISOFORM A"/>
    <property type="match status" value="1"/>
</dbReference>
<feature type="region of interest" description="Disordered" evidence="1">
    <location>
        <begin position="1"/>
        <end position="38"/>
    </location>
</feature>
<dbReference type="Pfam" id="PF13883">
    <property type="entry name" value="CREG_beta-barrel"/>
    <property type="match status" value="1"/>
</dbReference>
<gene>
    <name evidence="3" type="ORF">ACFFP0_04575</name>
</gene>
<dbReference type="Proteomes" id="UP001589692">
    <property type="component" value="Unassembled WGS sequence"/>
</dbReference>
<dbReference type="InterPro" id="IPR012349">
    <property type="entry name" value="Split_barrel_FMN-bd"/>
</dbReference>
<feature type="domain" description="CREG-like beta-barrel" evidence="2">
    <location>
        <begin position="38"/>
        <end position="178"/>
    </location>
</feature>
<dbReference type="Gene3D" id="3.20.180.10">
    <property type="entry name" value="PNP-oxidase-like"/>
    <property type="match status" value="1"/>
</dbReference>
<dbReference type="EMBL" id="JBHMAA010000006">
    <property type="protein sequence ID" value="MFB9948109.1"/>
    <property type="molecule type" value="Genomic_DNA"/>
</dbReference>
<evidence type="ECO:0000313" key="3">
    <source>
        <dbReference type="EMBL" id="MFB9948109.1"/>
    </source>
</evidence>
<keyword evidence="4" id="KW-1185">Reference proteome</keyword>
<name>A0ABV6ABW3_9HYPH</name>
<dbReference type="PANTHER" id="PTHR13343">
    <property type="entry name" value="CREG1 PROTEIN"/>
    <property type="match status" value="1"/>
</dbReference>
<accession>A0ABV6ABW3</accession>
<feature type="compositionally biased region" description="Basic and acidic residues" evidence="1">
    <location>
        <begin position="21"/>
        <end position="38"/>
    </location>
</feature>